<evidence type="ECO:0000259" key="2">
    <source>
        <dbReference type="Pfam" id="PF01266"/>
    </source>
</evidence>
<sequence length="302" mass="32879">MELKEERMNRPQSSLNAFISEANRVDSAKIVCAVLGAGFAGLSVAWHLLFHSPKELKVKVDIFDDVGIAGGASGVAGGLVHPYSPKVKLLWRGEECWTEFLNLLNVAEAAATAASSPHFPLNTTDFIVRRTGILRPAVSEKILDVMHQNAQNCLASCPIQAVDEVAARELIPNLSTPLNRAFFMPKAVNVNPHHYLKALFLASEHLAKRLSSTGFPGKEIALHKKVVTSLTEVGDEYDVVIVCLGARVDMLADLSGMLPLRTCRGIVAHLQLNDPLWLILLTSIERLGSEAILTTILPRVIL</sequence>
<dbReference type="Pfam" id="PF01266">
    <property type="entry name" value="DAO"/>
    <property type="match status" value="1"/>
</dbReference>
<dbReference type="RefSeq" id="XP_056688218.1">
    <property type="nucleotide sequence ID" value="XM_056832240.1"/>
</dbReference>
<feature type="domain" description="FAD dependent oxidoreductase" evidence="2">
    <location>
        <begin position="33"/>
        <end position="274"/>
    </location>
</feature>
<dbReference type="Gene3D" id="3.50.50.60">
    <property type="entry name" value="FAD/NAD(P)-binding domain"/>
    <property type="match status" value="1"/>
</dbReference>
<feature type="transmembrane region" description="Helical" evidence="1">
    <location>
        <begin position="30"/>
        <end position="49"/>
    </location>
</feature>
<organism evidence="3 4">
    <name type="scientific">Spinacia oleracea</name>
    <name type="common">Spinach</name>
    <dbReference type="NCBI Taxonomy" id="3562"/>
    <lineage>
        <taxon>Eukaryota</taxon>
        <taxon>Viridiplantae</taxon>
        <taxon>Streptophyta</taxon>
        <taxon>Embryophyta</taxon>
        <taxon>Tracheophyta</taxon>
        <taxon>Spermatophyta</taxon>
        <taxon>Magnoliopsida</taxon>
        <taxon>eudicotyledons</taxon>
        <taxon>Gunneridae</taxon>
        <taxon>Pentapetalae</taxon>
        <taxon>Caryophyllales</taxon>
        <taxon>Chenopodiaceae</taxon>
        <taxon>Chenopodioideae</taxon>
        <taxon>Anserineae</taxon>
        <taxon>Spinacia</taxon>
    </lineage>
</organism>
<reference evidence="4" key="2">
    <citation type="submission" date="2025-08" db="UniProtKB">
        <authorList>
            <consortium name="RefSeq"/>
        </authorList>
    </citation>
    <scope>IDENTIFICATION</scope>
    <source>
        <tissue evidence="4">Leaf</tissue>
    </source>
</reference>
<dbReference type="InterPro" id="IPR006076">
    <property type="entry name" value="FAD-dep_OxRdtase"/>
</dbReference>
<keyword evidence="3" id="KW-1185">Reference proteome</keyword>
<protein>
    <recommendedName>
        <fullName evidence="2">FAD dependent oxidoreductase domain-containing protein</fullName>
    </recommendedName>
</protein>
<accession>A0ABM3QXX2</accession>
<evidence type="ECO:0000313" key="3">
    <source>
        <dbReference type="Proteomes" id="UP000813463"/>
    </source>
</evidence>
<dbReference type="Gene3D" id="3.30.9.10">
    <property type="entry name" value="D-Amino Acid Oxidase, subunit A, domain 2"/>
    <property type="match status" value="1"/>
</dbReference>
<keyword evidence="1" id="KW-0812">Transmembrane</keyword>
<evidence type="ECO:0000313" key="4">
    <source>
        <dbReference type="RefSeq" id="XP_056688218.1"/>
    </source>
</evidence>
<dbReference type="Proteomes" id="UP000813463">
    <property type="component" value="Chromosome 6"/>
</dbReference>
<evidence type="ECO:0000256" key="1">
    <source>
        <dbReference type="SAM" id="Phobius"/>
    </source>
</evidence>
<proteinExistence type="predicted"/>
<dbReference type="InterPro" id="IPR036188">
    <property type="entry name" value="FAD/NAD-bd_sf"/>
</dbReference>
<keyword evidence="1" id="KW-0472">Membrane</keyword>
<dbReference type="GeneID" id="130463185"/>
<keyword evidence="1" id="KW-1133">Transmembrane helix</keyword>
<gene>
    <name evidence="4" type="primary">LOC130463185</name>
</gene>
<dbReference type="SUPFAM" id="SSF51905">
    <property type="entry name" value="FAD/NAD(P)-binding domain"/>
    <property type="match status" value="1"/>
</dbReference>
<name>A0ABM3QXX2_SPIOL</name>
<dbReference type="PANTHER" id="PTHR13847:SF261">
    <property type="entry name" value="FAD-DEPENDENT OXIDOREDUCTASE FAMILY PROTEIN"/>
    <property type="match status" value="1"/>
</dbReference>
<reference evidence="3" key="1">
    <citation type="journal article" date="2021" name="Nat. Commun.">
        <title>Genomic analyses provide insights into spinach domestication and the genetic basis of agronomic traits.</title>
        <authorList>
            <person name="Cai X."/>
            <person name="Sun X."/>
            <person name="Xu C."/>
            <person name="Sun H."/>
            <person name="Wang X."/>
            <person name="Ge C."/>
            <person name="Zhang Z."/>
            <person name="Wang Q."/>
            <person name="Fei Z."/>
            <person name="Jiao C."/>
            <person name="Wang Q."/>
        </authorList>
    </citation>
    <scope>NUCLEOTIDE SEQUENCE [LARGE SCALE GENOMIC DNA]</scope>
    <source>
        <strain evidence="3">cv. Varoflay</strain>
    </source>
</reference>
<dbReference type="PANTHER" id="PTHR13847">
    <property type="entry name" value="SARCOSINE DEHYDROGENASE-RELATED"/>
    <property type="match status" value="1"/>
</dbReference>